<dbReference type="PANTHER" id="PTHR36091:SF2">
    <property type="entry name" value="AMINOGLYCOSIDE PHOSPHOTRANSFERASE DOMAIN-CONTAINING PROTEIN"/>
    <property type="match status" value="1"/>
</dbReference>
<accession>A0A059J8P5</accession>
<dbReference type="STRING" id="1215338.A0A059J8P5"/>
<evidence type="ECO:0000313" key="2">
    <source>
        <dbReference type="EMBL" id="KDB23862.1"/>
    </source>
</evidence>
<dbReference type="Gene3D" id="3.90.1200.10">
    <property type="match status" value="1"/>
</dbReference>
<dbReference type="InterPro" id="IPR002575">
    <property type="entry name" value="Aminoglycoside_PTrfase"/>
</dbReference>
<organism evidence="2 3">
    <name type="scientific">Trichophyton interdigitale (strain MR816)</name>
    <dbReference type="NCBI Taxonomy" id="1215338"/>
    <lineage>
        <taxon>Eukaryota</taxon>
        <taxon>Fungi</taxon>
        <taxon>Dikarya</taxon>
        <taxon>Ascomycota</taxon>
        <taxon>Pezizomycotina</taxon>
        <taxon>Eurotiomycetes</taxon>
        <taxon>Eurotiomycetidae</taxon>
        <taxon>Onygenales</taxon>
        <taxon>Arthrodermataceae</taxon>
        <taxon>Trichophyton</taxon>
    </lineage>
</organism>
<dbReference type="OrthoDB" id="2831558at2759"/>
<name>A0A059J8P5_TRIIM</name>
<dbReference type="AlphaFoldDB" id="A0A059J8P5"/>
<dbReference type="GO" id="GO:0005739">
    <property type="term" value="C:mitochondrion"/>
    <property type="evidence" value="ECO:0007669"/>
    <property type="project" value="TreeGrafter"/>
</dbReference>
<feature type="domain" description="Aminoglycoside phosphotransferase" evidence="1">
    <location>
        <begin position="89"/>
        <end position="215"/>
    </location>
</feature>
<dbReference type="InterPro" id="IPR051035">
    <property type="entry name" value="Mito_inheritance_9"/>
</dbReference>
<proteinExistence type="predicted"/>
<evidence type="ECO:0000259" key="1">
    <source>
        <dbReference type="Pfam" id="PF01636"/>
    </source>
</evidence>
<dbReference type="EMBL" id="AOKY01000288">
    <property type="protein sequence ID" value="KDB23862.1"/>
    <property type="molecule type" value="Genomic_DNA"/>
</dbReference>
<dbReference type="Pfam" id="PF01636">
    <property type="entry name" value="APH"/>
    <property type="match status" value="2"/>
</dbReference>
<sequence length="574" mass="65539">MINRPVLHVLRFPRIRYKLFSTHRNGLLVSENQLPTTERGRDGKTVEYTRGRFIFDENEQLDKRRIRFDMDALASVAASSAGATKCVEIQRCPDGLYNKAFVLSMDNGKELVAKLPNPNAGVPYYTTASEVATMEFAREFLQTPAPRVYAWNASRDTKNNPVGAEYIVMERVPGIQLSEIWCNLQLKQKLKVFTQIARYMRKWTSVNFSQIGSLYYTENIPVMPNEPLYSENGNAAFNSRFTVGLSTNREWSDAGRGDLKCNSGPWRSVADYRKAIGDREMMAVKTITHVPKQLAMLYGPNPLYQPPAEKKLEALRCYSQIQDILLPQEPSLNTVHLWHNDLHEENIFVDPESLEIQGIIDWQSTHIAPLADHCLDPSFLGYEGPDVGDNLEKPGLPDEIKALKGEEREAAVAEYLDKVVMIGWRRLVRDKNPSQHQAIRFQQSAAGSLLHLSRRIFEAGEPHFLALLLDLRYEWMNSEMPRFPLKFTDEEVNSIEADVERAELGVRTMKLIQRQLGDLWPEKGVVAHENYEEAKAALQQVKSEIIDEFKTCPGWSSQVFESLWPFDQISNTDT</sequence>
<dbReference type="Proteomes" id="UP000024533">
    <property type="component" value="Unassembled WGS sequence"/>
</dbReference>
<dbReference type="HOGENOM" id="CLU_019189_13_0_1"/>
<dbReference type="OMA" id="HENIFVD"/>
<gene>
    <name evidence="2" type="ORF">H109_04256</name>
</gene>
<evidence type="ECO:0000313" key="3">
    <source>
        <dbReference type="Proteomes" id="UP000024533"/>
    </source>
</evidence>
<feature type="domain" description="Aminoglycoside phosphotransferase" evidence="1">
    <location>
        <begin position="306"/>
        <end position="370"/>
    </location>
</feature>
<dbReference type="InterPro" id="IPR011009">
    <property type="entry name" value="Kinase-like_dom_sf"/>
</dbReference>
<protein>
    <recommendedName>
        <fullName evidence="1">Aminoglycoside phosphotransferase domain-containing protein</fullName>
    </recommendedName>
</protein>
<dbReference type="PANTHER" id="PTHR36091">
    <property type="entry name" value="ALTERED INHERITANCE OF MITOCHONDRIA PROTEIN 9, MITOCHONDRIAL"/>
    <property type="match status" value="1"/>
</dbReference>
<keyword evidence="3" id="KW-1185">Reference proteome</keyword>
<reference evidence="2 3" key="1">
    <citation type="submission" date="2014-02" db="EMBL/GenBank/DDBJ databases">
        <title>The Genome Sequence of Trichophyton interdigitale MR816.</title>
        <authorList>
            <consortium name="The Broad Institute Genomics Platform"/>
            <person name="Cuomo C.A."/>
            <person name="White T.C."/>
            <person name="Graser Y."/>
            <person name="Martinez-Rossi N."/>
            <person name="Heitman J."/>
            <person name="Young S.K."/>
            <person name="Zeng Q."/>
            <person name="Gargeya S."/>
            <person name="Abouelleil A."/>
            <person name="Alvarado L."/>
            <person name="Chapman S.B."/>
            <person name="Gainer-Dewar J."/>
            <person name="Goldberg J."/>
            <person name="Griggs A."/>
            <person name="Gujja S."/>
            <person name="Hansen M."/>
            <person name="Howarth C."/>
            <person name="Imamovic A."/>
            <person name="Larimer J."/>
            <person name="Martinez D."/>
            <person name="Murphy C."/>
            <person name="Pearson M.D."/>
            <person name="Persinoti G."/>
            <person name="Poon T."/>
            <person name="Priest M."/>
            <person name="Roberts A.D."/>
            <person name="Saif S."/>
            <person name="Shea T.D."/>
            <person name="Sykes S.N."/>
            <person name="Wortman J."/>
            <person name="Nusbaum C."/>
            <person name="Birren B."/>
        </authorList>
    </citation>
    <scope>NUCLEOTIDE SEQUENCE [LARGE SCALE GENOMIC DNA]</scope>
    <source>
        <strain evidence="2 3">MR816</strain>
    </source>
</reference>
<comment type="caution">
    <text evidence="2">The sequence shown here is derived from an EMBL/GenBank/DDBJ whole genome shotgun (WGS) entry which is preliminary data.</text>
</comment>
<dbReference type="SUPFAM" id="SSF56112">
    <property type="entry name" value="Protein kinase-like (PK-like)"/>
    <property type="match status" value="1"/>
</dbReference>